<dbReference type="AlphaFoldDB" id="A0A3P1WRD6"/>
<name>A0A3P1WRD6_9ACTN</name>
<dbReference type="Proteomes" id="UP000280935">
    <property type="component" value="Unassembled WGS sequence"/>
</dbReference>
<protein>
    <submittedName>
        <fullName evidence="1">Uncharacterized protein</fullName>
    </submittedName>
</protein>
<dbReference type="RefSeq" id="WP_125228209.1">
    <property type="nucleotide sequence ID" value="NZ_RQYT01000021.1"/>
</dbReference>
<accession>A0A3P1WRD6</accession>
<gene>
    <name evidence="1" type="ORF">EII35_09365</name>
</gene>
<reference evidence="1 2" key="1">
    <citation type="submission" date="2018-11" db="EMBL/GenBank/DDBJ databases">
        <title>Genomes From Bacteria Associated with the Canine Oral Cavity: a Test Case for Automated Genome-Based Taxonomic Assignment.</title>
        <authorList>
            <person name="Coil D.A."/>
            <person name="Jospin G."/>
            <person name="Darling A.E."/>
            <person name="Wallis C."/>
            <person name="Davis I.J."/>
            <person name="Harris S."/>
            <person name="Eisen J.A."/>
            <person name="Holcombe L.J."/>
            <person name="O'Flynn C."/>
        </authorList>
    </citation>
    <scope>NUCLEOTIDE SEQUENCE [LARGE SCALE GENOMIC DNA]</scope>
    <source>
        <strain evidence="1 2">OH2822_COT-296</strain>
    </source>
</reference>
<evidence type="ECO:0000313" key="2">
    <source>
        <dbReference type="Proteomes" id="UP000280935"/>
    </source>
</evidence>
<organism evidence="1 2">
    <name type="scientific">Arachnia propionica</name>
    <dbReference type="NCBI Taxonomy" id="1750"/>
    <lineage>
        <taxon>Bacteria</taxon>
        <taxon>Bacillati</taxon>
        <taxon>Actinomycetota</taxon>
        <taxon>Actinomycetes</taxon>
        <taxon>Propionibacteriales</taxon>
        <taxon>Propionibacteriaceae</taxon>
        <taxon>Arachnia</taxon>
    </lineage>
</organism>
<evidence type="ECO:0000313" key="1">
    <source>
        <dbReference type="EMBL" id="RRD49182.1"/>
    </source>
</evidence>
<comment type="caution">
    <text evidence="1">The sequence shown here is derived from an EMBL/GenBank/DDBJ whole genome shotgun (WGS) entry which is preliminary data.</text>
</comment>
<dbReference type="EMBL" id="RQYT01000021">
    <property type="protein sequence ID" value="RRD49182.1"/>
    <property type="molecule type" value="Genomic_DNA"/>
</dbReference>
<proteinExistence type="predicted"/>
<dbReference type="OrthoDB" id="6636929at2"/>
<sequence length="302" mass="32348">MEVLDCGVLEPPEGADQLIAAAVSVSGPVAMWATSTELADPPRVNHQAVSRLAEPVPVVLASYADSTTPLSCVPAAVPVTFPFIEEFSDGSFLVVGARCHFRSSGPENNALVIDRDGRVTREGCLGDGIQHLVVAPDDTVWTGYFDEGVFGNRGWGTGSGTREPLGSDGIVAWSRDLGRRWGAGLSIIADVYALNVGDDEVWACPYPDFPLLHIQSGHSRLIPTRNVDGPLGLVVSGNRVGLIGSYDDPLRWVTGRIEGDRFVETGRGRLAIDVAPGRWSAVSCRGSRAHLFDGPRWYTVEL</sequence>